<organism evidence="1 2">
    <name type="scientific">Thiorhodococcus mannitoliphagus</name>
    <dbReference type="NCBI Taxonomy" id="329406"/>
    <lineage>
        <taxon>Bacteria</taxon>
        <taxon>Pseudomonadati</taxon>
        <taxon>Pseudomonadota</taxon>
        <taxon>Gammaproteobacteria</taxon>
        <taxon>Chromatiales</taxon>
        <taxon>Chromatiaceae</taxon>
        <taxon>Thiorhodococcus</taxon>
    </lineage>
</organism>
<reference evidence="2" key="1">
    <citation type="journal article" date="2020" name="Microbiol. Resour. Announc.">
        <title>Draft Genome Sequences of Thiorhodococcus mannitoliphagus and Thiorhodococcus minor, Purple Sulfur Photosynthetic Bacteria in the Gammaproteobacterial Family Chromatiaceae.</title>
        <authorList>
            <person name="Aviles F.A."/>
            <person name="Meyer T.E."/>
            <person name="Kyndt J.A."/>
        </authorList>
    </citation>
    <scope>NUCLEOTIDE SEQUENCE [LARGE SCALE GENOMIC DNA]</scope>
    <source>
        <strain evidence="2">DSM 18266</strain>
    </source>
</reference>
<dbReference type="Proteomes" id="UP000471640">
    <property type="component" value="Unassembled WGS sequence"/>
</dbReference>
<gene>
    <name evidence="1" type="ORF">G3480_26485</name>
</gene>
<keyword evidence="2" id="KW-1185">Reference proteome</keyword>
<proteinExistence type="predicted"/>
<reference evidence="1 2" key="2">
    <citation type="submission" date="2020-02" db="EMBL/GenBank/DDBJ databases">
        <title>Genome sequences of Thiorhodococcus mannitoliphagus and Thiorhodococcus minor, purple sulfur photosynthetic bacteria in the gammaproteobacterial family, Chromatiaceae.</title>
        <authorList>
            <person name="Aviles F.A."/>
            <person name="Meyer T.E."/>
            <person name="Kyndt J.A."/>
        </authorList>
    </citation>
    <scope>NUCLEOTIDE SEQUENCE [LARGE SCALE GENOMIC DNA]</scope>
    <source>
        <strain evidence="1 2">DSM 18266</strain>
    </source>
</reference>
<evidence type="ECO:0000313" key="2">
    <source>
        <dbReference type="Proteomes" id="UP000471640"/>
    </source>
</evidence>
<dbReference type="EMBL" id="JAAIJR010000313">
    <property type="protein sequence ID" value="NEX23769.1"/>
    <property type="molecule type" value="Genomic_DNA"/>
</dbReference>
<protein>
    <submittedName>
        <fullName evidence="1">Uncharacterized protein</fullName>
    </submittedName>
</protein>
<dbReference type="RefSeq" id="WP_164657180.1">
    <property type="nucleotide sequence ID" value="NZ_JAAIJR010000313.1"/>
</dbReference>
<dbReference type="AlphaFoldDB" id="A0A6P1E1L6"/>
<evidence type="ECO:0000313" key="1">
    <source>
        <dbReference type="EMBL" id="NEX23769.1"/>
    </source>
</evidence>
<accession>A0A6P1E1L6</accession>
<feature type="non-terminal residue" evidence="1">
    <location>
        <position position="367"/>
    </location>
</feature>
<name>A0A6P1E1L6_9GAMM</name>
<comment type="caution">
    <text evidence="1">The sequence shown here is derived from an EMBL/GenBank/DDBJ whole genome shotgun (WGS) entry which is preliminary data.</text>
</comment>
<sequence length="367" mass="40799">MILGIPAMRLIETDYSPNHHAMQVLAIEVTTHSTGPWVASVLRDVAERTGRPVQIVADHGSDLHKGITLFQQKQAPACVKTDDISHHIANLFKAELSADARWNGLLEHCRTTLASFQQTDLAFLLPPRQRTKARFMHVDTHVEWARNILAYDDRGDFSAIRRPCVLSVAAWDHLCARLGAARVQALRALRGRQHPDKAAFCDALHAASDLTPEDLDDAFWDLADTGRERFLEGFGWVRAYREELVVYAQMMEQAKAIQTFLKSKGLHAGVIEPLRATLPPRTTLTPRAADFTDRILDGVAAEGAKTPPGETWLASSDIIESVFGKYKTFTARGPLKEIGRLVLTIPAFLTELTPSLIREAMVSVRTL</sequence>